<dbReference type="RefSeq" id="WP_072560191.1">
    <property type="nucleotide sequence ID" value="NZ_CP017921.1"/>
</dbReference>
<evidence type="ECO:0000313" key="6">
    <source>
        <dbReference type="Proteomes" id="UP000267921"/>
    </source>
</evidence>
<evidence type="ECO:0000313" key="1">
    <source>
        <dbReference type="EMBL" id="APH38065.1"/>
    </source>
</evidence>
<evidence type="ECO:0000313" key="5">
    <source>
        <dbReference type="Proteomes" id="UP000198669"/>
    </source>
</evidence>
<dbReference type="Proteomes" id="UP000198669">
    <property type="component" value="Unassembled WGS sequence"/>
</dbReference>
<protein>
    <submittedName>
        <fullName evidence="1">Uncharacterized protein</fullName>
    </submittedName>
</protein>
<dbReference type="GeneID" id="30582139"/>
<accession>A0A1L3PZM8</accession>
<organism evidence="1 4">
    <name type="scientific">Methanohalophilus halophilus</name>
    <dbReference type="NCBI Taxonomy" id="2177"/>
    <lineage>
        <taxon>Archaea</taxon>
        <taxon>Methanobacteriati</taxon>
        <taxon>Methanobacteriota</taxon>
        <taxon>Stenosarchaea group</taxon>
        <taxon>Methanomicrobia</taxon>
        <taxon>Methanosarcinales</taxon>
        <taxon>Methanosarcinaceae</taxon>
        <taxon>Methanohalophilus</taxon>
    </lineage>
</organism>
<dbReference type="EMBL" id="CP017921">
    <property type="protein sequence ID" value="APH38065.1"/>
    <property type="molecule type" value="Genomic_DNA"/>
</dbReference>
<name>A0A1L3PZM8_9EURY</name>
<dbReference type="KEGG" id="mhaz:BHR79_00270"/>
<proteinExistence type="predicted"/>
<evidence type="ECO:0000313" key="2">
    <source>
        <dbReference type="EMBL" id="RNI07268.1"/>
    </source>
</evidence>
<dbReference type="EMBL" id="FNMU01000005">
    <property type="protein sequence ID" value="SDW84409.1"/>
    <property type="molecule type" value="Genomic_DNA"/>
</dbReference>
<gene>
    <name evidence="1" type="ORF">BHR79_00270</name>
    <name evidence="2" type="ORF">EFE40_10035</name>
    <name evidence="3" type="ORF">SAMN04515625_1727</name>
</gene>
<dbReference type="AlphaFoldDB" id="A0A1L3PZM8"/>
<keyword evidence="4" id="KW-1185">Reference proteome</keyword>
<dbReference type="Proteomes" id="UP000186879">
    <property type="component" value="Chromosome"/>
</dbReference>
<reference evidence="1 4" key="1">
    <citation type="submission" date="2016-10" db="EMBL/GenBank/DDBJ databases">
        <title>Methanohalophilus halophilus.</title>
        <authorList>
            <person name="L'haridon S."/>
        </authorList>
    </citation>
    <scope>NUCLEOTIDE SEQUENCE [LARGE SCALE GENOMIC DNA]</scope>
    <source>
        <strain evidence="1 4">Z-7982</strain>
    </source>
</reference>
<evidence type="ECO:0000313" key="3">
    <source>
        <dbReference type="EMBL" id="SDW84409.1"/>
    </source>
</evidence>
<evidence type="ECO:0000313" key="4">
    <source>
        <dbReference type="Proteomes" id="UP000186879"/>
    </source>
</evidence>
<dbReference type="Proteomes" id="UP000267921">
    <property type="component" value="Unassembled WGS sequence"/>
</dbReference>
<reference evidence="2 6" key="3">
    <citation type="submission" date="2018-10" db="EMBL/GenBank/DDBJ databases">
        <title>Cultivation of a novel Methanohalophilus strain from Kebrit Deep of the Red Sea and a genomic comparison of members of the genus Methanohalophilus.</title>
        <authorList>
            <person name="Guan Y."/>
            <person name="Ngugi D.K."/>
            <person name="Stingl U."/>
        </authorList>
    </citation>
    <scope>NUCLEOTIDE SEQUENCE [LARGE SCALE GENOMIC DNA]</scope>
    <source>
        <strain evidence="2 6">DSM 3094</strain>
    </source>
</reference>
<dbReference type="OrthoDB" id="142059at2157"/>
<dbReference type="STRING" id="2177.BHR79_00270"/>
<dbReference type="EMBL" id="RJJG01000009">
    <property type="protein sequence ID" value="RNI07268.1"/>
    <property type="molecule type" value="Genomic_DNA"/>
</dbReference>
<reference evidence="3 5" key="2">
    <citation type="submission" date="2016-10" db="EMBL/GenBank/DDBJ databases">
        <authorList>
            <person name="de Groot N.N."/>
        </authorList>
    </citation>
    <scope>NUCLEOTIDE SEQUENCE [LARGE SCALE GENOMIC DNA]</scope>
    <source>
        <strain evidence="3 5">Z-7982</strain>
    </source>
</reference>
<sequence length="152" mass="16712">MKKFITILMALFIFSMSAGATIVDDMKSEVDEYNANSDNIPSSLKDMLGGERIHVIVDMNNGSTLDLKVVTSDAIIVEFGELEDGEEFGPTLIVNTNENTARSIMDSPSPAQVFLDAYDRGDIEITSPSFTKQVSLTVGKFVLKVSQWLGFY</sequence>